<evidence type="ECO:0000256" key="1">
    <source>
        <dbReference type="SAM" id="SignalP"/>
    </source>
</evidence>
<evidence type="ECO:0008006" key="4">
    <source>
        <dbReference type="Google" id="ProtNLM"/>
    </source>
</evidence>
<dbReference type="EMBL" id="CP001802">
    <property type="protein sequence ID" value="ACY20242.1"/>
    <property type="molecule type" value="Genomic_DNA"/>
</dbReference>
<dbReference type="OrthoDB" id="4373845at2"/>
<name>D0L3P3_GORB4</name>
<evidence type="ECO:0000313" key="3">
    <source>
        <dbReference type="Proteomes" id="UP000001219"/>
    </source>
</evidence>
<dbReference type="RefSeq" id="WP_012832822.1">
    <property type="nucleotide sequence ID" value="NC_013441.1"/>
</dbReference>
<dbReference type="Proteomes" id="UP000001219">
    <property type="component" value="Chromosome"/>
</dbReference>
<reference evidence="3" key="1">
    <citation type="submission" date="2009-10" db="EMBL/GenBank/DDBJ databases">
        <title>The complete chromosome of Gordonia bronchialis DSM 43247.</title>
        <authorList>
            <consortium name="US DOE Joint Genome Institute (JGI-PGF)"/>
            <person name="Lucas S."/>
            <person name="Copeland A."/>
            <person name="Lapidus A."/>
            <person name="Glavina del Rio T."/>
            <person name="Dalin E."/>
            <person name="Tice H."/>
            <person name="Bruce D."/>
            <person name="Goodwin L."/>
            <person name="Pitluck S."/>
            <person name="Kyrpides N."/>
            <person name="Mavromatis K."/>
            <person name="Ivanova N."/>
            <person name="Ovchinnikova G."/>
            <person name="Saunders E."/>
            <person name="Brettin T."/>
            <person name="Detter J.C."/>
            <person name="Han C."/>
            <person name="Larimer F."/>
            <person name="Land M."/>
            <person name="Hauser L."/>
            <person name="Markowitz V."/>
            <person name="Cheng J.-F."/>
            <person name="Hugenholtz P."/>
            <person name="Woyke T."/>
            <person name="Wu D."/>
            <person name="Jando M."/>
            <person name="Schneider S."/>
            <person name="Goeker M."/>
            <person name="Klenk H.-P."/>
            <person name="Eisen J.A."/>
        </authorList>
    </citation>
    <scope>NUCLEOTIDE SEQUENCE [LARGE SCALE GENOMIC DNA]</scope>
    <source>
        <strain evidence="3">ATCC 25592 / DSM 43247 / BCRC 13721 / JCM 3198 / KCTC 3076 / NBRC 16047 / NCTC 10667</strain>
    </source>
</reference>
<keyword evidence="1" id="KW-0732">Signal</keyword>
<keyword evidence="3" id="KW-1185">Reference proteome</keyword>
<reference evidence="2 3" key="2">
    <citation type="journal article" date="2010" name="Stand. Genomic Sci.">
        <title>Complete genome sequence of Gordonia bronchialis type strain (3410).</title>
        <authorList>
            <person name="Ivanova N."/>
            <person name="Sikorski J."/>
            <person name="Jando M."/>
            <person name="Lapidus A."/>
            <person name="Nolan M."/>
            <person name="Lucas S."/>
            <person name="Del Rio T.G."/>
            <person name="Tice H."/>
            <person name="Copeland A."/>
            <person name="Cheng J.F."/>
            <person name="Chen F."/>
            <person name="Bruce D."/>
            <person name="Goodwin L."/>
            <person name="Pitluck S."/>
            <person name="Mavromatis K."/>
            <person name="Ovchinnikova G."/>
            <person name="Pati A."/>
            <person name="Chen A."/>
            <person name="Palaniappan K."/>
            <person name="Land M."/>
            <person name="Hauser L."/>
            <person name="Chang Y.J."/>
            <person name="Jeffries C.D."/>
            <person name="Chain P."/>
            <person name="Saunders E."/>
            <person name="Han C."/>
            <person name="Detter J.C."/>
            <person name="Brettin T."/>
            <person name="Rohde M."/>
            <person name="Goker M."/>
            <person name="Bristow J."/>
            <person name="Eisen J.A."/>
            <person name="Markowitz V."/>
            <person name="Hugenholtz P."/>
            <person name="Klenk H.P."/>
            <person name="Kyrpides N.C."/>
        </authorList>
    </citation>
    <scope>NUCLEOTIDE SEQUENCE [LARGE SCALE GENOMIC DNA]</scope>
    <source>
        <strain evidence="3">ATCC 25592 / DSM 43247 / BCRC 13721 / JCM 3198 / KCTC 3076 / NBRC 16047 / NCTC 10667</strain>
    </source>
</reference>
<sequence length="158" mass="16771">MISTRIRTRIAAATIAAMGVVGVAAATGTGDAAADGAYPLNNCIGLSPNIVDAPYWPTRAIVAQYAGKTYITTEFSSYWFGVGYESTARLDWRNLQTGQRGSMTNRSAVKPPYTGTHVFTIPTNRIGKGRVQVTLSTVNRNALWALPTPTCGGVITVS</sequence>
<dbReference type="HOGENOM" id="CLU_1684069_0_0_11"/>
<dbReference type="STRING" id="526226.Gbro_0930"/>
<dbReference type="AlphaFoldDB" id="D0L3P3"/>
<accession>D0L3P3</accession>
<gene>
    <name evidence="2" type="ordered locus">Gbro_0930</name>
</gene>
<protein>
    <recommendedName>
        <fullName evidence="4">Secreted protein</fullName>
    </recommendedName>
</protein>
<feature type="chain" id="PRO_5003010933" description="Secreted protein" evidence="1">
    <location>
        <begin position="27"/>
        <end position="158"/>
    </location>
</feature>
<dbReference type="eggNOG" id="ENOG50306R2">
    <property type="taxonomic scope" value="Bacteria"/>
</dbReference>
<evidence type="ECO:0000313" key="2">
    <source>
        <dbReference type="EMBL" id="ACY20242.1"/>
    </source>
</evidence>
<feature type="signal peptide" evidence="1">
    <location>
        <begin position="1"/>
        <end position="26"/>
    </location>
</feature>
<proteinExistence type="predicted"/>
<dbReference type="KEGG" id="gbr:Gbro_0930"/>
<organism evidence="2 3">
    <name type="scientific">Gordonia bronchialis (strain ATCC 25592 / DSM 43247 / BCRC 13721 / JCM 3198 / KCTC 3076 / NBRC 16047 / NCTC 10667)</name>
    <name type="common">Rhodococcus bronchialis</name>
    <dbReference type="NCBI Taxonomy" id="526226"/>
    <lineage>
        <taxon>Bacteria</taxon>
        <taxon>Bacillati</taxon>
        <taxon>Actinomycetota</taxon>
        <taxon>Actinomycetes</taxon>
        <taxon>Mycobacteriales</taxon>
        <taxon>Gordoniaceae</taxon>
        <taxon>Gordonia</taxon>
    </lineage>
</organism>